<dbReference type="PANTHER" id="PTHR30349:SF41">
    <property type="entry name" value="INTEGRASE_RECOMBINASE PROTEIN MJ0367-RELATED"/>
    <property type="match status" value="1"/>
</dbReference>
<gene>
    <name evidence="4" type="ORF">S01H1_01782</name>
</gene>
<evidence type="ECO:0000256" key="1">
    <source>
        <dbReference type="ARBA" id="ARBA00023125"/>
    </source>
</evidence>
<proteinExistence type="predicted"/>
<dbReference type="SUPFAM" id="SSF56349">
    <property type="entry name" value="DNA breaking-rejoining enzymes"/>
    <property type="match status" value="1"/>
</dbReference>
<dbReference type="GO" id="GO:0015074">
    <property type="term" value="P:DNA integration"/>
    <property type="evidence" value="ECO:0007669"/>
    <property type="project" value="InterPro"/>
</dbReference>
<protein>
    <recommendedName>
        <fullName evidence="3">Tyr recombinase domain-containing protein</fullName>
    </recommendedName>
</protein>
<dbReference type="GO" id="GO:0006310">
    <property type="term" value="P:DNA recombination"/>
    <property type="evidence" value="ECO:0007669"/>
    <property type="project" value="UniProtKB-KW"/>
</dbReference>
<dbReference type="Gene3D" id="1.10.443.10">
    <property type="entry name" value="Intergrase catalytic core"/>
    <property type="match status" value="1"/>
</dbReference>
<dbReference type="InterPro" id="IPR013762">
    <property type="entry name" value="Integrase-like_cat_sf"/>
</dbReference>
<dbReference type="PROSITE" id="PS51898">
    <property type="entry name" value="TYR_RECOMBINASE"/>
    <property type="match status" value="1"/>
</dbReference>
<keyword evidence="1" id="KW-0238">DNA-binding</keyword>
<keyword evidence="2" id="KW-0233">DNA recombination</keyword>
<dbReference type="InterPro" id="IPR011010">
    <property type="entry name" value="DNA_brk_join_enz"/>
</dbReference>
<dbReference type="AlphaFoldDB" id="X0U2X8"/>
<dbReference type="Pfam" id="PF00589">
    <property type="entry name" value="Phage_integrase"/>
    <property type="match status" value="1"/>
</dbReference>
<dbReference type="InterPro" id="IPR002104">
    <property type="entry name" value="Integrase_catalytic"/>
</dbReference>
<dbReference type="GO" id="GO:0003677">
    <property type="term" value="F:DNA binding"/>
    <property type="evidence" value="ECO:0007669"/>
    <property type="project" value="UniProtKB-KW"/>
</dbReference>
<dbReference type="EMBL" id="BARS01000804">
    <property type="protein sequence ID" value="GAF82815.1"/>
    <property type="molecule type" value="Genomic_DNA"/>
</dbReference>
<organism evidence="4">
    <name type="scientific">marine sediment metagenome</name>
    <dbReference type="NCBI Taxonomy" id="412755"/>
    <lineage>
        <taxon>unclassified sequences</taxon>
        <taxon>metagenomes</taxon>
        <taxon>ecological metagenomes</taxon>
    </lineage>
</organism>
<evidence type="ECO:0000313" key="4">
    <source>
        <dbReference type="EMBL" id="GAF82815.1"/>
    </source>
</evidence>
<dbReference type="InterPro" id="IPR050090">
    <property type="entry name" value="Tyrosine_recombinase_XerCD"/>
</dbReference>
<name>X0U2X8_9ZZZZ</name>
<sequence>MRFLFSWLKRMGYIEESPFAQIKNIRLPQKIVQPYTAEEIGRLLACCDSRFWWGSRNRAMILMLLDTGVRRTELVDLDLADLDLAGQRLRVLHGKGNKQRVVRFGTKAGEAVEDYLERFRGREPGALFLSRYGTRMSSHSVLIFLRRLGRRAGVEKVKVHRFRHT</sequence>
<evidence type="ECO:0000259" key="3">
    <source>
        <dbReference type="PROSITE" id="PS51898"/>
    </source>
</evidence>
<accession>X0U2X8</accession>
<feature type="non-terminal residue" evidence="4">
    <location>
        <position position="165"/>
    </location>
</feature>
<feature type="domain" description="Tyr recombinase" evidence="3">
    <location>
        <begin position="30"/>
        <end position="165"/>
    </location>
</feature>
<reference evidence="4" key="1">
    <citation type="journal article" date="2014" name="Front. Microbiol.">
        <title>High frequency of phylogenetically diverse reductive dehalogenase-homologous genes in deep subseafloor sedimentary metagenomes.</title>
        <authorList>
            <person name="Kawai M."/>
            <person name="Futagami T."/>
            <person name="Toyoda A."/>
            <person name="Takaki Y."/>
            <person name="Nishi S."/>
            <person name="Hori S."/>
            <person name="Arai W."/>
            <person name="Tsubouchi T."/>
            <person name="Morono Y."/>
            <person name="Uchiyama I."/>
            <person name="Ito T."/>
            <person name="Fujiyama A."/>
            <person name="Inagaki F."/>
            <person name="Takami H."/>
        </authorList>
    </citation>
    <scope>NUCLEOTIDE SEQUENCE</scope>
    <source>
        <strain evidence="4">Expedition CK06-06</strain>
    </source>
</reference>
<comment type="caution">
    <text evidence="4">The sequence shown here is derived from an EMBL/GenBank/DDBJ whole genome shotgun (WGS) entry which is preliminary data.</text>
</comment>
<dbReference type="PANTHER" id="PTHR30349">
    <property type="entry name" value="PHAGE INTEGRASE-RELATED"/>
    <property type="match status" value="1"/>
</dbReference>
<evidence type="ECO:0000256" key="2">
    <source>
        <dbReference type="ARBA" id="ARBA00023172"/>
    </source>
</evidence>